<gene>
    <name evidence="2" type="ORF">AAGV33_11740</name>
</gene>
<accession>A0ABV4TQ92</accession>
<comment type="caution">
    <text evidence="2">The sequence shown here is derived from an EMBL/GenBank/DDBJ whole genome shotgun (WGS) entry which is preliminary data.</text>
</comment>
<keyword evidence="1" id="KW-0812">Transmembrane</keyword>
<reference evidence="2 3" key="1">
    <citation type="submission" date="2024-04" db="EMBL/GenBank/DDBJ databases">
        <title>New Clade of Flavobacterium.</title>
        <authorList>
            <person name="Matos L."/>
            <person name="Proenca D.N."/>
            <person name="Fransisco R.M."/>
            <person name="Chung A.P."/>
            <person name="Maccario L."/>
            <person name="Sorensen S.J."/>
            <person name="Morais P.V."/>
        </authorList>
    </citation>
    <scope>NUCLEOTIDE SEQUENCE [LARGE SCALE GENOMIC DNA]</scope>
    <source>
        <strain evidence="2 3">FBOR7N2.3</strain>
    </source>
</reference>
<keyword evidence="3" id="KW-1185">Reference proteome</keyword>
<evidence type="ECO:0000313" key="3">
    <source>
        <dbReference type="Proteomes" id="UP001574170"/>
    </source>
</evidence>
<evidence type="ECO:0000256" key="1">
    <source>
        <dbReference type="SAM" id="Phobius"/>
    </source>
</evidence>
<evidence type="ECO:0000313" key="2">
    <source>
        <dbReference type="EMBL" id="MFA9195077.1"/>
    </source>
</evidence>
<feature type="transmembrane region" description="Helical" evidence="1">
    <location>
        <begin position="7"/>
        <end position="27"/>
    </location>
</feature>
<protein>
    <submittedName>
        <fullName evidence="2">Uncharacterized protein</fullName>
    </submittedName>
</protein>
<keyword evidence="1" id="KW-0472">Membrane</keyword>
<feature type="transmembrane region" description="Helical" evidence="1">
    <location>
        <begin position="192"/>
        <end position="211"/>
    </location>
</feature>
<keyword evidence="1" id="KW-1133">Transmembrane helix</keyword>
<dbReference type="RefSeq" id="WP_373392215.1">
    <property type="nucleotide sequence ID" value="NZ_JBCFQJ010000019.1"/>
</dbReference>
<proteinExistence type="predicted"/>
<organism evidence="2 3">
    <name type="scientific">Flavobacterium magnesitis</name>
    <dbReference type="NCBI Taxonomy" id="3138077"/>
    <lineage>
        <taxon>Bacteria</taxon>
        <taxon>Pseudomonadati</taxon>
        <taxon>Bacteroidota</taxon>
        <taxon>Flavobacteriia</taxon>
        <taxon>Flavobacteriales</taxon>
        <taxon>Flavobacteriaceae</taxon>
        <taxon>Flavobacterium</taxon>
    </lineage>
</organism>
<dbReference type="EMBL" id="JBCFQK010000017">
    <property type="protein sequence ID" value="MFA9195077.1"/>
    <property type="molecule type" value="Genomic_DNA"/>
</dbReference>
<dbReference type="Proteomes" id="UP001574170">
    <property type="component" value="Unassembled WGS sequence"/>
</dbReference>
<name>A0ABV4TQ92_9FLAO</name>
<sequence>MRKHKKKYYLAGLISIIMLPIMCIIYLKHIDAFTTYGSLSLSVWNGTDFKEETTNFLNSKKFAVVNITGDLGSDTAKLKIAQESVKQIILTKDSIKGIKFHFEKKSQYWSYIRVIDILNTEKASTFLTYKNDIWFANPRIPKPDKNLKEIKPFICISGRLQNEYLERVQNEYLEKNKYKIFYQKVIEFSKKYYLPIIAYVFMVFFTLRRLVNEKKASANTTTQKNKIDKI</sequence>